<sequence>MNNKNNINNSNRASIAHYSAAITLRLGLLSYGIWQDSNTPLKYTDIDYYVFTDAARFVAQGQSPYNRETYRYTPLLAWILWPTTLFSSSSLSLSLSVFFSFGKILFAMGDIVAGFFIVQILRKSLNMSNEKALGYASVWLLNPMVATISTRGSSEGLLGALVITLLWAVLQRRVKLAGFLLGLAVHFKIYPFIYGASIVWWLDDQNITTSTTTSSKLTTVNKTNFSADTNYKIKNFLIDPRGIWIFFNSARLTLVGVSLLTFASLNILMYSM</sequence>
<evidence type="ECO:0000256" key="10">
    <source>
        <dbReference type="ARBA" id="ARBA00022989"/>
    </source>
</evidence>
<keyword evidence="15" id="KW-1185">Reference proteome</keyword>
<evidence type="ECO:0000256" key="8">
    <source>
        <dbReference type="ARBA" id="ARBA00022692"/>
    </source>
</evidence>
<dbReference type="InterPro" id="IPR007704">
    <property type="entry name" value="PIG-M"/>
</dbReference>
<evidence type="ECO:0000256" key="3">
    <source>
        <dbReference type="ARBA" id="ARBA00011071"/>
    </source>
</evidence>
<proteinExistence type="inferred from homology"/>
<feature type="transmembrane region" description="Helical" evidence="13">
    <location>
        <begin position="15"/>
        <end position="34"/>
    </location>
</feature>
<evidence type="ECO:0000256" key="5">
    <source>
        <dbReference type="ARBA" id="ARBA00022502"/>
    </source>
</evidence>
<dbReference type="PANTHER" id="PTHR12886">
    <property type="entry name" value="PIG-M MANNOSYLTRANSFERASE"/>
    <property type="match status" value="1"/>
</dbReference>
<evidence type="ECO:0000256" key="4">
    <source>
        <dbReference type="ARBA" id="ARBA00013797"/>
    </source>
</evidence>
<reference evidence="14 15" key="1">
    <citation type="journal article" date="2018" name="BMC Genomics">
        <title>Comparative genome analyses reveal sequence features reflecting distinct modes of host-adaptation between dicot and monocot powdery mildew.</title>
        <authorList>
            <person name="Wu Y."/>
            <person name="Ma X."/>
            <person name="Pan Z."/>
            <person name="Kale S.D."/>
            <person name="Song Y."/>
            <person name="King H."/>
            <person name="Zhang Q."/>
            <person name="Presley C."/>
            <person name="Deng X."/>
            <person name="Wei C.I."/>
            <person name="Xiao S."/>
        </authorList>
    </citation>
    <scope>NUCLEOTIDE SEQUENCE [LARGE SCALE GENOMIC DNA]</scope>
    <source>
        <strain evidence="14">UMSG2</strain>
    </source>
</reference>
<keyword evidence="9 13" id="KW-0256">Endoplasmic reticulum</keyword>
<keyword evidence="7 13" id="KW-0808">Transferase</keyword>
<dbReference type="GO" id="GO:0006506">
    <property type="term" value="P:GPI anchor biosynthetic process"/>
    <property type="evidence" value="ECO:0007669"/>
    <property type="project" value="UniProtKB-UniPathway"/>
</dbReference>
<comment type="subcellular location">
    <subcellularLocation>
        <location evidence="1 13">Endoplasmic reticulum membrane</location>
        <topology evidence="1 13">Multi-pass membrane protein</topology>
    </subcellularLocation>
</comment>
<feature type="transmembrane region" description="Helical" evidence="13">
    <location>
        <begin position="104"/>
        <end position="121"/>
    </location>
</feature>
<dbReference type="EC" id="2.4.1.-" evidence="13"/>
<keyword evidence="11 13" id="KW-0472">Membrane</keyword>
<keyword evidence="10 13" id="KW-1133">Transmembrane helix</keyword>
<dbReference type="UniPathway" id="UPA00196"/>
<dbReference type="Proteomes" id="UP000286134">
    <property type="component" value="Unassembled WGS sequence"/>
</dbReference>
<dbReference type="GO" id="GO:1990529">
    <property type="term" value="C:glycosylphosphatidylinositol-mannosyltransferase I complex"/>
    <property type="evidence" value="ECO:0007669"/>
    <property type="project" value="TreeGrafter"/>
</dbReference>
<organism evidence="14 15">
    <name type="scientific">Erysiphe neolycopersici</name>
    <dbReference type="NCBI Taxonomy" id="212602"/>
    <lineage>
        <taxon>Eukaryota</taxon>
        <taxon>Fungi</taxon>
        <taxon>Dikarya</taxon>
        <taxon>Ascomycota</taxon>
        <taxon>Pezizomycotina</taxon>
        <taxon>Leotiomycetes</taxon>
        <taxon>Erysiphales</taxon>
        <taxon>Erysiphaceae</taxon>
        <taxon>Erysiphe</taxon>
    </lineage>
</organism>
<evidence type="ECO:0000313" key="14">
    <source>
        <dbReference type="EMBL" id="RKF62103.1"/>
    </source>
</evidence>
<name>A0A420HXC8_9PEZI</name>
<comment type="function">
    <text evidence="12 13">Mannosyltransferase involved in glycosylphosphatidylinositol-anchor biosynthesis. Transfers the first alpha-1,4-mannose to GlcN-acyl-PI during GPI precursor assembly. Required for cell wall integrity.</text>
</comment>
<evidence type="ECO:0000256" key="6">
    <source>
        <dbReference type="ARBA" id="ARBA00022676"/>
    </source>
</evidence>
<evidence type="ECO:0000256" key="12">
    <source>
        <dbReference type="ARBA" id="ARBA00025399"/>
    </source>
</evidence>
<dbReference type="GO" id="GO:0005789">
    <property type="term" value="C:endoplasmic reticulum membrane"/>
    <property type="evidence" value="ECO:0007669"/>
    <property type="project" value="UniProtKB-SubCell"/>
</dbReference>
<keyword evidence="5 13" id="KW-0337">GPI-anchor biosynthesis</keyword>
<comment type="caution">
    <text evidence="14">The sequence shown here is derived from an EMBL/GenBank/DDBJ whole genome shotgun (WGS) entry which is preliminary data.</text>
</comment>
<evidence type="ECO:0000313" key="15">
    <source>
        <dbReference type="Proteomes" id="UP000286134"/>
    </source>
</evidence>
<evidence type="ECO:0000256" key="9">
    <source>
        <dbReference type="ARBA" id="ARBA00022824"/>
    </source>
</evidence>
<gene>
    <name evidence="14" type="ORF">OnM2_036016</name>
</gene>
<feature type="transmembrane region" description="Helical" evidence="13">
    <location>
        <begin position="156"/>
        <end position="172"/>
    </location>
</feature>
<evidence type="ECO:0000256" key="2">
    <source>
        <dbReference type="ARBA" id="ARBA00004687"/>
    </source>
</evidence>
<dbReference type="Pfam" id="PF05007">
    <property type="entry name" value="Mannosyl_trans"/>
    <property type="match status" value="1"/>
</dbReference>
<feature type="transmembrane region" description="Helical" evidence="13">
    <location>
        <begin position="243"/>
        <end position="268"/>
    </location>
</feature>
<dbReference type="AlphaFoldDB" id="A0A420HXC8"/>
<comment type="caution">
    <text evidence="13">Lacks conserved residue(s) required for the propagation of feature annotation.</text>
</comment>
<dbReference type="OrthoDB" id="1741594at2759"/>
<feature type="transmembrane region" description="Helical" evidence="13">
    <location>
        <begin position="75"/>
        <end position="98"/>
    </location>
</feature>
<dbReference type="STRING" id="212602.A0A420HXC8"/>
<evidence type="ECO:0000256" key="7">
    <source>
        <dbReference type="ARBA" id="ARBA00022679"/>
    </source>
</evidence>
<keyword evidence="8 13" id="KW-0812">Transmembrane</keyword>
<dbReference type="EMBL" id="MCFK01003609">
    <property type="protein sequence ID" value="RKF62103.1"/>
    <property type="molecule type" value="Genomic_DNA"/>
</dbReference>
<feature type="transmembrane region" description="Helical" evidence="13">
    <location>
        <begin position="179"/>
        <end position="202"/>
    </location>
</feature>
<comment type="pathway">
    <text evidence="2 13">Glycolipid biosynthesis; glycosylphosphatidylinositol-anchor biosynthesis.</text>
</comment>
<evidence type="ECO:0000256" key="13">
    <source>
        <dbReference type="RuleBase" id="RU365064"/>
    </source>
</evidence>
<evidence type="ECO:0000256" key="1">
    <source>
        <dbReference type="ARBA" id="ARBA00004477"/>
    </source>
</evidence>
<accession>A0A420HXC8</accession>
<evidence type="ECO:0000256" key="11">
    <source>
        <dbReference type="ARBA" id="ARBA00023136"/>
    </source>
</evidence>
<dbReference type="GO" id="GO:0051751">
    <property type="term" value="F:alpha-1,4-mannosyltransferase activity"/>
    <property type="evidence" value="ECO:0007669"/>
    <property type="project" value="InterPro"/>
</dbReference>
<keyword evidence="6 13" id="KW-0328">Glycosyltransferase</keyword>
<dbReference type="PANTHER" id="PTHR12886:SF0">
    <property type="entry name" value="GPI MANNOSYLTRANSFERASE 1"/>
    <property type="match status" value="1"/>
</dbReference>
<dbReference type="GO" id="GO:0004376">
    <property type="term" value="F:GPI mannosyltransferase activity"/>
    <property type="evidence" value="ECO:0007669"/>
    <property type="project" value="InterPro"/>
</dbReference>
<comment type="similarity">
    <text evidence="3 13">Belongs to the PIGM family.</text>
</comment>
<protein>
    <recommendedName>
        <fullName evidence="4 13">GPI mannosyltransferase 1</fullName>
        <ecNumber evidence="13">2.4.1.-</ecNumber>
    </recommendedName>
    <alternativeName>
        <fullName evidence="13">GPI mannosyltransferase I</fullName>
    </alternativeName>
</protein>